<evidence type="ECO:0000313" key="1">
    <source>
        <dbReference type="EMBL" id="GAW95742.1"/>
    </source>
</evidence>
<proteinExistence type="predicted"/>
<reference evidence="1 2" key="1">
    <citation type="submission" date="2017-06" db="EMBL/GenBank/DDBJ databases">
        <title>Whole Genome Sequences of Colwellia marinimaniae MTCD1.</title>
        <authorList>
            <person name="Kusumoto H."/>
            <person name="Inoue M."/>
            <person name="Tanikawa K."/>
            <person name="Maeji H."/>
            <person name="Cameron J.H."/>
            <person name="Bartlett D.H."/>
        </authorList>
    </citation>
    <scope>NUCLEOTIDE SEQUENCE [LARGE SCALE GENOMIC DNA]</scope>
    <source>
        <strain evidence="1 2">MTCD1</strain>
    </source>
</reference>
<comment type="caution">
    <text evidence="1">The sequence shown here is derived from an EMBL/GenBank/DDBJ whole genome shotgun (WGS) entry which is preliminary data.</text>
</comment>
<dbReference type="EMBL" id="BDQM01000008">
    <property type="protein sequence ID" value="GAW95742.1"/>
    <property type="molecule type" value="Genomic_DNA"/>
</dbReference>
<accession>A0ABQ0MTN8</accession>
<dbReference type="InterPro" id="IPR027417">
    <property type="entry name" value="P-loop_NTPase"/>
</dbReference>
<sequence>MINRIKQTLTKQKKQLNTIDKSHYIGRVDEMFLPLVRGWAGCTDSTEAHWVKITKGEECQVVLANKPRADVFKAGLLTYENCGFSAKFADNNIAQAHIEILVSVKPVSHSQPNYKNRKLFFLHIPKTAGSSVNHSLQNQLKAVPTYTHIEGIPERWQQLLDARFLSGHITYPVYKKSFAPANFILAAFFRQPYRHLVSHLNWVRHLMEPEKKEFLLTHPLVVQQIADKLSTLNFSSIASWQQFVKQLKPIQYGLFDNLQVRYLADIKPSERVNEQHLKQALTRLKNIQLVGIAEKFNESMVVIHQAMGFDAPVEKNVRSNVNSFSYGADSSDVNFQQAVEPLVKFDRLLYQQALLQFSQQQIKFA</sequence>
<gene>
    <name evidence="1" type="ORF">MTCD1_01345</name>
</gene>
<dbReference type="PANTHER" id="PTHR32301:SF6">
    <property type="entry name" value="GOLVESIN-RELATED"/>
    <property type="match status" value="1"/>
</dbReference>
<dbReference type="Proteomes" id="UP000197068">
    <property type="component" value="Unassembled WGS sequence"/>
</dbReference>
<protein>
    <recommendedName>
        <fullName evidence="3">Sulfotransferase family protein</fullName>
    </recommendedName>
</protein>
<organism evidence="1 2">
    <name type="scientific">Colwellia marinimaniae</name>
    <dbReference type="NCBI Taxonomy" id="1513592"/>
    <lineage>
        <taxon>Bacteria</taxon>
        <taxon>Pseudomonadati</taxon>
        <taxon>Pseudomonadota</taxon>
        <taxon>Gammaproteobacteria</taxon>
        <taxon>Alteromonadales</taxon>
        <taxon>Colwelliaceae</taxon>
        <taxon>Colwellia</taxon>
    </lineage>
</organism>
<dbReference type="InterPro" id="IPR053259">
    <property type="entry name" value="Golvesin-related_Golgi"/>
</dbReference>
<dbReference type="PANTHER" id="PTHR32301">
    <property type="entry name" value="COUNTIN RECEPTOR CNR3-RELATED"/>
    <property type="match status" value="1"/>
</dbReference>
<evidence type="ECO:0000313" key="2">
    <source>
        <dbReference type="Proteomes" id="UP000197068"/>
    </source>
</evidence>
<keyword evidence="2" id="KW-1185">Reference proteome</keyword>
<evidence type="ECO:0008006" key="3">
    <source>
        <dbReference type="Google" id="ProtNLM"/>
    </source>
</evidence>
<name>A0ABQ0MTN8_9GAMM</name>
<dbReference type="Gene3D" id="3.40.50.300">
    <property type="entry name" value="P-loop containing nucleotide triphosphate hydrolases"/>
    <property type="match status" value="1"/>
</dbReference>